<reference evidence="1" key="1">
    <citation type="submission" date="2014-02" db="EMBL/GenBank/DDBJ databases">
        <authorList>
            <person name="Genoscope - CEA"/>
        </authorList>
    </citation>
    <scope>NUCLEOTIDE SEQUENCE</scope>
    <source>
        <strain evidence="1">LS3</strain>
    </source>
</reference>
<gene>
    <name evidence="1" type="ORF">GNLVRS02_ARAD1D08162g</name>
</gene>
<sequence>MGKKPPKPPIPTINVLHKSRFLAVVNKPPFMHSEMGAKAKSSLTLREAMIKQQPDFLVQKRTPIKVPNFRGRRPSKPFNREILLHPYYLPYEATGAFVLCMSRYYLDQFRNEPPIEQQDPLNPPPYSFHMTAAAILCGSIVDIRQKHNPNFVTWFSRVSGIIRTDIDDDEATIFHLYPLEGERTLAILESTVPKRYQFSRHMAQVFRTPILGDPRFLPPRTPDNRYALQKFMALHVLRVSMRTGSFNDPIVVDAPFQWGVNGTWGGLVDPRTHALSLGNSFRLPQSLS</sequence>
<evidence type="ECO:0000313" key="1">
    <source>
        <dbReference type="EMBL" id="CDP37293.1"/>
    </source>
</evidence>
<name>A0A060T8L8_BLAAD</name>
<dbReference type="AlphaFoldDB" id="A0A060T8L8"/>
<organism evidence="1">
    <name type="scientific">Blastobotrys adeninivorans</name>
    <name type="common">Yeast</name>
    <name type="synonym">Arxula adeninivorans</name>
    <dbReference type="NCBI Taxonomy" id="409370"/>
    <lineage>
        <taxon>Eukaryota</taxon>
        <taxon>Fungi</taxon>
        <taxon>Dikarya</taxon>
        <taxon>Ascomycota</taxon>
        <taxon>Saccharomycotina</taxon>
        <taxon>Dipodascomycetes</taxon>
        <taxon>Dipodascales</taxon>
        <taxon>Trichomonascaceae</taxon>
        <taxon>Blastobotrys</taxon>
    </lineage>
</organism>
<accession>A0A060T8L8</accession>
<proteinExistence type="predicted"/>
<reference evidence="1" key="2">
    <citation type="submission" date="2014-06" db="EMBL/GenBank/DDBJ databases">
        <title>The complete genome of Blastobotrys (Arxula) adeninivorans LS3 - a yeast of biotechnological interest.</title>
        <authorList>
            <person name="Kunze G."/>
            <person name="Gaillardin C."/>
            <person name="Czernicka M."/>
            <person name="Durrens P."/>
            <person name="Martin T."/>
            <person name="Boer E."/>
            <person name="Gabaldon T."/>
            <person name="Cruz J."/>
            <person name="Talla E."/>
            <person name="Marck C."/>
            <person name="Goffeau A."/>
            <person name="Barbe V."/>
            <person name="Baret P."/>
            <person name="Baronian K."/>
            <person name="Beier S."/>
            <person name="Bleykasten C."/>
            <person name="Bode R."/>
            <person name="Casaregola S."/>
            <person name="Despons L."/>
            <person name="Fairhead C."/>
            <person name="Giersberg M."/>
            <person name="Gierski P."/>
            <person name="Hahnel U."/>
            <person name="Hartmann A."/>
            <person name="Jankowska D."/>
            <person name="Jubin C."/>
            <person name="Jung P."/>
            <person name="Lafontaine I."/>
            <person name="Leh-Louis V."/>
            <person name="Lemaire M."/>
            <person name="Marcet-Houben M."/>
            <person name="Mascher M."/>
            <person name="Morel G."/>
            <person name="Richard G.-F."/>
            <person name="Riechen J."/>
            <person name="Sacerdot C."/>
            <person name="Sarkar A."/>
            <person name="Savel G."/>
            <person name="Schacherer J."/>
            <person name="Sherman D."/>
            <person name="Straub M.-L."/>
            <person name="Stein N."/>
            <person name="Thierry A."/>
            <person name="Trautwein-Schult A."/>
            <person name="Westhof E."/>
            <person name="Worch S."/>
            <person name="Dujon B."/>
            <person name="Souciet J.-L."/>
            <person name="Wincker P."/>
            <person name="Scholz U."/>
            <person name="Neuveglise N."/>
        </authorList>
    </citation>
    <scope>NUCLEOTIDE SEQUENCE</scope>
    <source>
        <strain evidence="1">LS3</strain>
    </source>
</reference>
<dbReference type="EMBL" id="HG937694">
    <property type="protein sequence ID" value="CDP37293.1"/>
    <property type="molecule type" value="Genomic_DNA"/>
</dbReference>
<protein>
    <submittedName>
        <fullName evidence="1">ARAD1D08162p</fullName>
    </submittedName>
</protein>